<accession>A0A291Q8D4</accession>
<sequence length="235" mass="24331">MDRWPHAVYRPGVRSGTLPPMGALRRLSGTYSLKRRSPVLYAVALAGAAAIGVTACDPVDGQLNTSAVALTTDEMGTKELERQHADVSWLSCTGRFEGRVTPQSGKPTKKAVVKVDCQGETDDGKDITIKGRVHAVVDGACVRGNLTAKIDGKQWFSVDVLGNCDSGDDNGDGNGNGGNGNGNGGHDGGGKPSNPPVSHQPPPSHHKPQPAPTTTVTVTATAPPPQPTCNCLPGK</sequence>
<gene>
    <name evidence="2" type="ORF">KY5_2666c</name>
</gene>
<dbReference type="AlphaFoldDB" id="A0A291Q8D4"/>
<reference evidence="2 3" key="1">
    <citation type="submission" date="2017-08" db="EMBL/GenBank/DDBJ databases">
        <title>Complete Genome Sequence of Streptomyces formicae KY5, the formicamycin producer.</title>
        <authorList>
            <person name="Holmes N.A."/>
            <person name="Devine R."/>
            <person name="Qin Z."/>
            <person name="Seipke R.F."/>
            <person name="Wilkinson B."/>
            <person name="Hutchings M.I."/>
        </authorList>
    </citation>
    <scope>NUCLEOTIDE SEQUENCE [LARGE SCALE GENOMIC DNA]</scope>
    <source>
        <strain evidence="2 3">KY5</strain>
    </source>
</reference>
<protein>
    <submittedName>
        <fullName evidence="2">Putative lipoprotein</fullName>
    </submittedName>
</protein>
<feature type="compositionally biased region" description="Gly residues" evidence="1">
    <location>
        <begin position="172"/>
        <end position="191"/>
    </location>
</feature>
<dbReference type="Proteomes" id="UP000221011">
    <property type="component" value="Chromosome"/>
</dbReference>
<dbReference type="EMBL" id="CP022685">
    <property type="protein sequence ID" value="ATL27684.1"/>
    <property type="molecule type" value="Genomic_DNA"/>
</dbReference>
<feature type="compositionally biased region" description="Pro residues" evidence="1">
    <location>
        <begin position="193"/>
        <end position="203"/>
    </location>
</feature>
<proteinExistence type="predicted"/>
<organism evidence="2 3">
    <name type="scientific">Streptomyces formicae</name>
    <dbReference type="NCBI Taxonomy" id="1616117"/>
    <lineage>
        <taxon>Bacteria</taxon>
        <taxon>Bacillati</taxon>
        <taxon>Actinomycetota</taxon>
        <taxon>Actinomycetes</taxon>
        <taxon>Kitasatosporales</taxon>
        <taxon>Streptomycetaceae</taxon>
        <taxon>Streptomyces</taxon>
    </lineage>
</organism>
<evidence type="ECO:0000313" key="3">
    <source>
        <dbReference type="Proteomes" id="UP000221011"/>
    </source>
</evidence>
<evidence type="ECO:0000256" key="1">
    <source>
        <dbReference type="SAM" id="MobiDB-lite"/>
    </source>
</evidence>
<name>A0A291Q8D4_9ACTN</name>
<keyword evidence="3" id="KW-1185">Reference proteome</keyword>
<feature type="compositionally biased region" description="Low complexity" evidence="1">
    <location>
        <begin position="212"/>
        <end position="221"/>
    </location>
</feature>
<dbReference type="KEGG" id="sfk:KY5_2666c"/>
<feature type="region of interest" description="Disordered" evidence="1">
    <location>
        <begin position="169"/>
        <end position="235"/>
    </location>
</feature>
<keyword evidence="2" id="KW-0449">Lipoprotein</keyword>
<evidence type="ECO:0000313" key="2">
    <source>
        <dbReference type="EMBL" id="ATL27684.1"/>
    </source>
</evidence>